<keyword evidence="3" id="KW-1185">Reference proteome</keyword>
<dbReference type="InterPro" id="IPR052025">
    <property type="entry name" value="Xyloglucanase_GH74"/>
</dbReference>
<dbReference type="PANTHER" id="PTHR43739">
    <property type="entry name" value="XYLOGLUCANASE (EUROFUNG)"/>
    <property type="match status" value="1"/>
</dbReference>
<dbReference type="EMBL" id="CP019791">
    <property type="protein sequence ID" value="AQT69078.1"/>
    <property type="molecule type" value="Genomic_DNA"/>
</dbReference>
<evidence type="ECO:0000259" key="1">
    <source>
        <dbReference type="PROSITE" id="PS51820"/>
    </source>
</evidence>
<dbReference type="PROSITE" id="PS51820">
    <property type="entry name" value="PA14"/>
    <property type="match status" value="1"/>
</dbReference>
<sequence>MVENRQNGVITAFLFVAIIVLSISGNLQATWYGFGVDREADVMMFQARWPYWPVGTYFAFWNSSPYPKGGYFYGGIATYGKGEDATPEETEAAHRHEVWSFWPSEHYNGDRTRIVALGDPFTGGTMAGEGTEAGIHSGKLSFLKTNQWYSMVMRAWSDTDQPESKGYMGWWIEDVANGKWRLVGVVSIPAKVTGFTGASCFVEATGGTGRRVIDRRLAYQRLDGKWEKLDTISQKEHYNSTWHVIEDGTAFRFEHPLPEDFEPDAVVKDGNRIFKLTNQPDKPSLGQLKIKSYSAKVRNGQLAVNWDVSGNGVPQLGYRIEVYSQPQAKGDLLASVEKAMPHIDLERFDLQSKPVSVKLTVYDIFDRPREVVMPIANAELQESEPVSDLRPGLKYSYYEGDWQSIPDFSRLMPAKQGIVNSIDDSVTEGRHNSYAFNYKGYIKVPQTGVYLFDLRTCDGSVLKIGDKVVADNDGIHSAVTHLAHTFLEKGAHRFNLDYFRASHPMGLPDKIDVQWEGPSLEKRKLGASDFASRPADSTPSIELIPAISNGNRLSLKQVYSLKGHRFSKLEVFMGSLRLGVVDDPEQVATFVLPAGKQQVWGRLWYDENQSIDSAVSVVVSQDSRSQSWQYVSPGEQNLPLAVSTTDDSVAVTGDGTLFAYKKIVGDFTITANIESIARSTKANGIAGNSFIGLLGCANTKNLFSQATSFGLWDTAGIGIRSTACDRDLETSGHSRWVLDRDKPWIRVSRKGRVWTAYTSENSSKWDKVAERILVRDLPELSVGVVFGTRPPGRNKTLFSGKLTDITITGNTFETALSSDTLPAIEKGQYVGVVSDPAAPQTVYVRTAERGILKSSSGGKNLTRLGGPGAVRSIAISPADSSILLAGAGDGQKGGLWRSTNAGSTWTQVSDEISFDGQGKDILFGETISFNPHNCDQVAAAGISSGLYLSDNAGQSWSCAGLEGEHVTIVAYSPYNQRLLIVGTAATDENPGRIYYSTNGGKDFRIAAEKPAWKITNVAFEGITEGGQYLYLTTNTGVYYCYNLGAYLHQYRHAIEPDAMYTAITSWKAEDGRNRILTTPSKGEDLYLGRIGYYWSVEWRRQQGSPLETPINPTCLRSADGASIYAAAANGLFISSDQGKSFQRLE</sequence>
<dbReference type="SMART" id="SM00758">
    <property type="entry name" value="PA14"/>
    <property type="match status" value="1"/>
</dbReference>
<dbReference type="OrthoDB" id="9804649at2"/>
<dbReference type="Pfam" id="PF07691">
    <property type="entry name" value="PA14"/>
    <property type="match status" value="1"/>
</dbReference>
<name>A0A1U9NMX5_9BACT</name>
<dbReference type="InterPro" id="IPR011658">
    <property type="entry name" value="PA14_dom"/>
</dbReference>
<dbReference type="SUPFAM" id="SSF110296">
    <property type="entry name" value="Oligoxyloglucan reducing end-specific cellobiohydrolase"/>
    <property type="match status" value="1"/>
</dbReference>
<dbReference type="KEGG" id="alus:STSP2_02264"/>
<protein>
    <recommendedName>
        <fullName evidence="1">PA14 domain-containing protein</fullName>
    </recommendedName>
</protein>
<dbReference type="PANTHER" id="PTHR43739:SF5">
    <property type="entry name" value="EXO-ALPHA-SIALIDASE"/>
    <property type="match status" value="1"/>
</dbReference>
<dbReference type="GO" id="GO:0010411">
    <property type="term" value="P:xyloglucan metabolic process"/>
    <property type="evidence" value="ECO:0007669"/>
    <property type="project" value="TreeGrafter"/>
</dbReference>
<organism evidence="2 3">
    <name type="scientific">Anaerohalosphaera lusitana</name>
    <dbReference type="NCBI Taxonomy" id="1936003"/>
    <lineage>
        <taxon>Bacteria</taxon>
        <taxon>Pseudomonadati</taxon>
        <taxon>Planctomycetota</taxon>
        <taxon>Phycisphaerae</taxon>
        <taxon>Sedimentisphaerales</taxon>
        <taxon>Anaerohalosphaeraceae</taxon>
        <taxon>Anaerohalosphaera</taxon>
    </lineage>
</organism>
<gene>
    <name evidence="2" type="ORF">STSP2_02264</name>
</gene>
<dbReference type="AlphaFoldDB" id="A0A1U9NMX5"/>
<reference evidence="3" key="1">
    <citation type="submission" date="2017-02" db="EMBL/GenBank/DDBJ databases">
        <title>Comparative genomics and description of representatives of a novel lineage of planctomycetes thriving in anoxic sediments.</title>
        <authorList>
            <person name="Spring S."/>
            <person name="Bunk B."/>
            <person name="Sproer C."/>
        </authorList>
    </citation>
    <scope>NUCLEOTIDE SEQUENCE [LARGE SCALE GENOMIC DNA]</scope>
    <source>
        <strain evidence="3">ST-NAGAB-D1</strain>
    </source>
</reference>
<dbReference type="RefSeq" id="WP_146662606.1">
    <property type="nucleotide sequence ID" value="NZ_CP019791.1"/>
</dbReference>
<proteinExistence type="predicted"/>
<feature type="domain" description="PA14" evidence="1">
    <location>
        <begin position="388"/>
        <end position="529"/>
    </location>
</feature>
<dbReference type="InterPro" id="IPR021862">
    <property type="entry name" value="DUF3472"/>
</dbReference>
<dbReference type="Pfam" id="PF11958">
    <property type="entry name" value="DUF3472"/>
    <property type="match status" value="1"/>
</dbReference>
<evidence type="ECO:0000313" key="2">
    <source>
        <dbReference type="EMBL" id="AQT69078.1"/>
    </source>
</evidence>
<dbReference type="Gene3D" id="2.60.120.380">
    <property type="match status" value="1"/>
</dbReference>
<dbReference type="Gene3D" id="2.130.10.10">
    <property type="entry name" value="YVTN repeat-like/Quinoprotein amine dehydrogenase"/>
    <property type="match status" value="1"/>
</dbReference>
<dbReference type="SUPFAM" id="SSF56988">
    <property type="entry name" value="Anthrax protective antigen"/>
    <property type="match status" value="1"/>
</dbReference>
<dbReference type="InterPro" id="IPR015943">
    <property type="entry name" value="WD40/YVTN_repeat-like_dom_sf"/>
</dbReference>
<accession>A0A1U9NMX5</accession>
<dbReference type="STRING" id="1936003.STSP2_02264"/>
<dbReference type="InterPro" id="IPR037524">
    <property type="entry name" value="PA14/GLEYA"/>
</dbReference>
<dbReference type="Proteomes" id="UP000189674">
    <property type="component" value="Chromosome"/>
</dbReference>
<evidence type="ECO:0000313" key="3">
    <source>
        <dbReference type="Proteomes" id="UP000189674"/>
    </source>
</evidence>